<proteinExistence type="inferred from homology"/>
<keyword evidence="5" id="KW-1185">Reference proteome</keyword>
<dbReference type="Proteomes" id="UP000011087">
    <property type="component" value="Unassembled WGS sequence"/>
</dbReference>
<dbReference type="HOGENOM" id="CLU_018240_0_0_1"/>
<reference evidence="4" key="3">
    <citation type="submission" date="2016-03" db="UniProtKB">
        <authorList>
            <consortium name="EnsemblProtists"/>
        </authorList>
    </citation>
    <scope>IDENTIFICATION</scope>
</reference>
<feature type="non-terminal residue" evidence="3">
    <location>
        <position position="389"/>
    </location>
</feature>
<feature type="non-terminal residue" evidence="3">
    <location>
        <position position="1"/>
    </location>
</feature>
<dbReference type="PANTHER" id="PTHR11615">
    <property type="entry name" value="NITRATE, FORMATE, IRON DEHYDROGENASE"/>
    <property type="match status" value="1"/>
</dbReference>
<dbReference type="InterPro" id="IPR004108">
    <property type="entry name" value="Fe_hydrogenase_lsu_C"/>
</dbReference>
<feature type="domain" description="Iron hydrogenase large subunit C-terminal" evidence="2">
    <location>
        <begin position="80"/>
        <end position="385"/>
    </location>
</feature>
<evidence type="ECO:0000259" key="2">
    <source>
        <dbReference type="Pfam" id="PF02906"/>
    </source>
</evidence>
<dbReference type="RefSeq" id="XP_005832717.1">
    <property type="nucleotide sequence ID" value="XM_005832660.1"/>
</dbReference>
<dbReference type="EMBL" id="JH992997">
    <property type="protein sequence ID" value="EKX45737.1"/>
    <property type="molecule type" value="Genomic_DNA"/>
</dbReference>
<organism evidence="3">
    <name type="scientific">Guillardia theta (strain CCMP2712)</name>
    <name type="common">Cryptophyte</name>
    <dbReference type="NCBI Taxonomy" id="905079"/>
    <lineage>
        <taxon>Eukaryota</taxon>
        <taxon>Cryptophyceae</taxon>
        <taxon>Pyrenomonadales</taxon>
        <taxon>Geminigeraceae</taxon>
        <taxon>Guillardia</taxon>
    </lineage>
</organism>
<dbReference type="Gene3D" id="3.40.50.1780">
    <property type="match status" value="1"/>
</dbReference>
<reference evidence="3 5" key="1">
    <citation type="journal article" date="2012" name="Nature">
        <title>Algal genomes reveal evolutionary mosaicism and the fate of nucleomorphs.</title>
        <authorList>
            <consortium name="DOE Joint Genome Institute"/>
            <person name="Curtis B.A."/>
            <person name="Tanifuji G."/>
            <person name="Burki F."/>
            <person name="Gruber A."/>
            <person name="Irimia M."/>
            <person name="Maruyama S."/>
            <person name="Arias M.C."/>
            <person name="Ball S.G."/>
            <person name="Gile G.H."/>
            <person name="Hirakawa Y."/>
            <person name="Hopkins J.F."/>
            <person name="Kuo A."/>
            <person name="Rensing S.A."/>
            <person name="Schmutz J."/>
            <person name="Symeonidi A."/>
            <person name="Elias M."/>
            <person name="Eveleigh R.J."/>
            <person name="Herman E.K."/>
            <person name="Klute M.J."/>
            <person name="Nakayama T."/>
            <person name="Obornik M."/>
            <person name="Reyes-Prieto A."/>
            <person name="Armbrust E.V."/>
            <person name="Aves S.J."/>
            <person name="Beiko R.G."/>
            <person name="Coutinho P."/>
            <person name="Dacks J.B."/>
            <person name="Durnford D.G."/>
            <person name="Fast N.M."/>
            <person name="Green B.R."/>
            <person name="Grisdale C.J."/>
            <person name="Hempel F."/>
            <person name="Henrissat B."/>
            <person name="Hoppner M.P."/>
            <person name="Ishida K."/>
            <person name="Kim E."/>
            <person name="Koreny L."/>
            <person name="Kroth P.G."/>
            <person name="Liu Y."/>
            <person name="Malik S.B."/>
            <person name="Maier U.G."/>
            <person name="McRose D."/>
            <person name="Mock T."/>
            <person name="Neilson J.A."/>
            <person name="Onodera N.T."/>
            <person name="Poole A.M."/>
            <person name="Pritham E.J."/>
            <person name="Richards T.A."/>
            <person name="Rocap G."/>
            <person name="Roy S.W."/>
            <person name="Sarai C."/>
            <person name="Schaack S."/>
            <person name="Shirato S."/>
            <person name="Slamovits C.H."/>
            <person name="Spencer D.F."/>
            <person name="Suzuki S."/>
            <person name="Worden A.Z."/>
            <person name="Zauner S."/>
            <person name="Barry K."/>
            <person name="Bell C."/>
            <person name="Bharti A.K."/>
            <person name="Crow J.A."/>
            <person name="Grimwood J."/>
            <person name="Kramer R."/>
            <person name="Lindquist E."/>
            <person name="Lucas S."/>
            <person name="Salamov A."/>
            <person name="McFadden G.I."/>
            <person name="Lane C.E."/>
            <person name="Keeling P.J."/>
            <person name="Gray M.W."/>
            <person name="Grigoriev I.V."/>
            <person name="Archibald J.M."/>
        </authorList>
    </citation>
    <scope>NUCLEOTIDE SEQUENCE</scope>
    <source>
        <strain evidence="3 5">CCMP2712</strain>
    </source>
</reference>
<evidence type="ECO:0000313" key="5">
    <source>
        <dbReference type="Proteomes" id="UP000011087"/>
    </source>
</evidence>
<accession>L1JBQ6</accession>
<dbReference type="PaxDb" id="55529-EKX45737"/>
<dbReference type="OrthoDB" id="10253113at2759"/>
<dbReference type="eggNOG" id="KOG2439">
    <property type="taxonomic scope" value="Eukaryota"/>
</dbReference>
<gene>
    <name evidence="3" type="ORF">GUITHDRAFT_42060</name>
</gene>
<dbReference type="InterPro" id="IPR009016">
    <property type="entry name" value="Fe_hydrogenase"/>
</dbReference>
<comment type="similarity">
    <text evidence="1">Belongs to the NARF family.</text>
</comment>
<dbReference type="Pfam" id="PF02906">
    <property type="entry name" value="Fe_hyd_lg_C"/>
    <property type="match status" value="1"/>
</dbReference>
<name>L1JBQ6_GUITC</name>
<dbReference type="OMA" id="PCTAKIF"/>
<dbReference type="STRING" id="905079.L1JBQ6"/>
<dbReference type="AlphaFoldDB" id="L1JBQ6"/>
<protein>
    <recommendedName>
        <fullName evidence="2">Iron hydrogenase large subunit C-terminal domain-containing protein</fullName>
    </recommendedName>
</protein>
<dbReference type="InterPro" id="IPR050340">
    <property type="entry name" value="Cytosolic_Fe-S_CAF"/>
</dbReference>
<dbReference type="GeneID" id="17302485"/>
<dbReference type="SUPFAM" id="SSF53920">
    <property type="entry name" value="Fe-only hydrogenase"/>
    <property type="match status" value="1"/>
</dbReference>
<reference evidence="5" key="2">
    <citation type="submission" date="2012-11" db="EMBL/GenBank/DDBJ databases">
        <authorList>
            <person name="Kuo A."/>
            <person name="Curtis B.A."/>
            <person name="Tanifuji G."/>
            <person name="Burki F."/>
            <person name="Gruber A."/>
            <person name="Irimia M."/>
            <person name="Maruyama S."/>
            <person name="Arias M.C."/>
            <person name="Ball S.G."/>
            <person name="Gile G.H."/>
            <person name="Hirakawa Y."/>
            <person name="Hopkins J.F."/>
            <person name="Rensing S.A."/>
            <person name="Schmutz J."/>
            <person name="Symeonidi A."/>
            <person name="Elias M."/>
            <person name="Eveleigh R.J."/>
            <person name="Herman E.K."/>
            <person name="Klute M.J."/>
            <person name="Nakayama T."/>
            <person name="Obornik M."/>
            <person name="Reyes-Prieto A."/>
            <person name="Armbrust E.V."/>
            <person name="Aves S.J."/>
            <person name="Beiko R.G."/>
            <person name="Coutinho P."/>
            <person name="Dacks J.B."/>
            <person name="Durnford D.G."/>
            <person name="Fast N.M."/>
            <person name="Green B.R."/>
            <person name="Grisdale C."/>
            <person name="Hempe F."/>
            <person name="Henrissat B."/>
            <person name="Hoppner M.P."/>
            <person name="Ishida K.-I."/>
            <person name="Kim E."/>
            <person name="Koreny L."/>
            <person name="Kroth P.G."/>
            <person name="Liu Y."/>
            <person name="Malik S.-B."/>
            <person name="Maier U.G."/>
            <person name="McRose D."/>
            <person name="Mock T."/>
            <person name="Neilson J.A."/>
            <person name="Onodera N.T."/>
            <person name="Poole A.M."/>
            <person name="Pritham E.J."/>
            <person name="Richards T.A."/>
            <person name="Rocap G."/>
            <person name="Roy S.W."/>
            <person name="Sarai C."/>
            <person name="Schaack S."/>
            <person name="Shirato S."/>
            <person name="Slamovits C.H."/>
            <person name="Spencer D.F."/>
            <person name="Suzuki S."/>
            <person name="Worden A.Z."/>
            <person name="Zauner S."/>
            <person name="Barry K."/>
            <person name="Bell C."/>
            <person name="Bharti A.K."/>
            <person name="Crow J.A."/>
            <person name="Grimwood J."/>
            <person name="Kramer R."/>
            <person name="Lindquist E."/>
            <person name="Lucas S."/>
            <person name="Salamov A."/>
            <person name="McFadden G.I."/>
            <person name="Lane C.E."/>
            <person name="Keeling P.J."/>
            <person name="Gray M.W."/>
            <person name="Grigoriev I.V."/>
            <person name="Archibald J.M."/>
        </authorList>
    </citation>
    <scope>NUCLEOTIDE SEQUENCE</scope>
    <source>
        <strain evidence="5">CCMP2712</strain>
    </source>
</reference>
<evidence type="ECO:0000313" key="3">
    <source>
        <dbReference type="EMBL" id="EKX45737.1"/>
    </source>
</evidence>
<sequence length="389" mass="42697">GDLNDFLSPASECVLPLKAIDTFKKSEGSRKDPKNRSEVVASVSLSDCLSCSGCVTSAEEVMMKRQGVDHLTKAVEVGSTCVVSFSPQSLSSLAACFNTTASKFARSVSSFLKLRVGVKFVFDTSLSAQVAQHEAKKEFMERWGARGPFPILCTECPGVVIFSEKKQYDLFARLLSTVRSPQAISGERTYLFSSLNPFDMSTGKLIKQIWHCTIMPCFDKKLESAREEFSVVETEGGALTSSPETDAVITTSEFYSYLLQEGFQFQGGKESNVGRKFKLPSMSEPQLSDHSAGFSNGYLEVVARHAAQQILGINLPPSLVYNYPATGSLDIKELTVSDGSGRELNFAAVYGYRHLQTLIQKVRMRQCKYHYVELMSCPEGCTNGGGQLK</sequence>
<evidence type="ECO:0000256" key="1">
    <source>
        <dbReference type="ARBA" id="ARBA00006596"/>
    </source>
</evidence>
<evidence type="ECO:0000313" key="4">
    <source>
        <dbReference type="EnsemblProtists" id="EKX45737"/>
    </source>
</evidence>
<dbReference type="EnsemblProtists" id="EKX45737">
    <property type="protein sequence ID" value="EKX45737"/>
    <property type="gene ID" value="GUITHDRAFT_42060"/>
</dbReference>
<dbReference type="KEGG" id="gtt:GUITHDRAFT_42060"/>
<dbReference type="Gene3D" id="3.40.950.10">
    <property type="entry name" value="Fe-only Hydrogenase (Larger Subunit), Chain L, domain 3"/>
    <property type="match status" value="1"/>
</dbReference>